<feature type="compositionally biased region" description="Basic and acidic residues" evidence="1">
    <location>
        <begin position="49"/>
        <end position="60"/>
    </location>
</feature>
<dbReference type="EMBL" id="OX451739">
    <property type="protein sequence ID" value="CAI8607801.1"/>
    <property type="molecule type" value="Genomic_DNA"/>
</dbReference>
<reference evidence="2 3" key="1">
    <citation type="submission" date="2023-01" db="EMBL/GenBank/DDBJ databases">
        <authorList>
            <person name="Kreplak J."/>
        </authorList>
    </citation>
    <scope>NUCLEOTIDE SEQUENCE [LARGE SCALE GENOMIC DNA]</scope>
</reference>
<evidence type="ECO:0000313" key="2">
    <source>
        <dbReference type="EMBL" id="CAI8607801.1"/>
    </source>
</evidence>
<dbReference type="PANTHER" id="PTHR35488">
    <property type="entry name" value="OS05G0358900 PROTEIN-RELATED"/>
    <property type="match status" value="1"/>
</dbReference>
<sequence length="165" mass="18986">MMMNKSSPQPNHFDDYGFDLQQDFSQFLEEAKEHGQETKQKNSSVYPEEGSKKRGSEKDRKGKKSWKSSLISWWKFDKNNKVKEASNSNSSKSKVSERRQGHVSGPIMHNSYKGYEGKNKRPFSGPLTSLFKSTKREENGVPYMTLDQQNSPHPVQNYGPVYKVT</sequence>
<gene>
    <name evidence="2" type="ORF">VFH_IV054920</name>
</gene>
<protein>
    <submittedName>
        <fullName evidence="2">Uncharacterized protein</fullName>
    </submittedName>
</protein>
<feature type="region of interest" description="Disordered" evidence="1">
    <location>
        <begin position="27"/>
        <end position="67"/>
    </location>
</feature>
<name>A0AAV1ABL9_VICFA</name>
<feature type="compositionally biased region" description="Basic and acidic residues" evidence="1">
    <location>
        <begin position="29"/>
        <end position="40"/>
    </location>
</feature>
<organism evidence="2 3">
    <name type="scientific">Vicia faba</name>
    <name type="common">Broad bean</name>
    <name type="synonym">Faba vulgaris</name>
    <dbReference type="NCBI Taxonomy" id="3906"/>
    <lineage>
        <taxon>Eukaryota</taxon>
        <taxon>Viridiplantae</taxon>
        <taxon>Streptophyta</taxon>
        <taxon>Embryophyta</taxon>
        <taxon>Tracheophyta</taxon>
        <taxon>Spermatophyta</taxon>
        <taxon>Magnoliopsida</taxon>
        <taxon>eudicotyledons</taxon>
        <taxon>Gunneridae</taxon>
        <taxon>Pentapetalae</taxon>
        <taxon>rosids</taxon>
        <taxon>fabids</taxon>
        <taxon>Fabales</taxon>
        <taxon>Fabaceae</taxon>
        <taxon>Papilionoideae</taxon>
        <taxon>50 kb inversion clade</taxon>
        <taxon>NPAAA clade</taxon>
        <taxon>Hologalegina</taxon>
        <taxon>IRL clade</taxon>
        <taxon>Fabeae</taxon>
        <taxon>Vicia</taxon>
    </lineage>
</organism>
<feature type="region of interest" description="Disordered" evidence="1">
    <location>
        <begin position="82"/>
        <end position="129"/>
    </location>
</feature>
<proteinExistence type="predicted"/>
<feature type="region of interest" description="Disordered" evidence="1">
    <location>
        <begin position="144"/>
        <end position="165"/>
    </location>
</feature>
<evidence type="ECO:0000256" key="1">
    <source>
        <dbReference type="SAM" id="MobiDB-lite"/>
    </source>
</evidence>
<accession>A0AAV1ABL9</accession>
<evidence type="ECO:0000313" key="3">
    <source>
        <dbReference type="Proteomes" id="UP001157006"/>
    </source>
</evidence>
<dbReference type="Proteomes" id="UP001157006">
    <property type="component" value="Chromosome 4"/>
</dbReference>
<dbReference type="AlphaFoldDB" id="A0AAV1ABL9"/>
<dbReference type="PANTHER" id="PTHR35488:SF4">
    <property type="entry name" value="DUF4005 DOMAIN-CONTAINING PROTEIN"/>
    <property type="match status" value="1"/>
</dbReference>
<keyword evidence="3" id="KW-1185">Reference proteome</keyword>